<dbReference type="STRING" id="101091.A0A1C7NFZ8"/>
<comment type="caution">
    <text evidence="5">The sequence shown here is derived from an EMBL/GenBank/DDBJ whole genome shotgun (WGS) entry which is preliminary data.</text>
</comment>
<keyword evidence="3" id="KW-0539">Nucleus</keyword>
<dbReference type="GO" id="GO:0017056">
    <property type="term" value="F:structural constituent of nuclear pore"/>
    <property type="evidence" value="ECO:0007669"/>
    <property type="project" value="InterPro"/>
</dbReference>
<dbReference type="Gene3D" id="1.20.120.1880">
    <property type="entry name" value="Nucleoporin, helical C-terminal domain"/>
    <property type="match status" value="1"/>
</dbReference>
<dbReference type="InterPro" id="IPR014908">
    <property type="entry name" value="Nucleoporin_Nup133/Nup155_N"/>
</dbReference>
<comment type="subcellular location">
    <subcellularLocation>
        <location evidence="1">Nucleus</location>
    </subcellularLocation>
</comment>
<reference evidence="5 6" key="1">
    <citation type="submission" date="2016-03" db="EMBL/GenBank/DDBJ databases">
        <title>Choanephora cucurbitarum.</title>
        <authorList>
            <person name="Min B."/>
            <person name="Park H."/>
            <person name="Park J.-H."/>
            <person name="Shin H.-D."/>
            <person name="Choi I.-G."/>
        </authorList>
    </citation>
    <scope>NUCLEOTIDE SEQUENCE [LARGE SCALE GENOMIC DNA]</scope>
    <source>
        <strain evidence="5 6">KUS-F28377</strain>
    </source>
</reference>
<organism evidence="5 6">
    <name type="scientific">Choanephora cucurbitarum</name>
    <dbReference type="NCBI Taxonomy" id="101091"/>
    <lineage>
        <taxon>Eukaryota</taxon>
        <taxon>Fungi</taxon>
        <taxon>Fungi incertae sedis</taxon>
        <taxon>Mucoromycota</taxon>
        <taxon>Mucoromycotina</taxon>
        <taxon>Mucoromycetes</taxon>
        <taxon>Mucorales</taxon>
        <taxon>Mucorineae</taxon>
        <taxon>Choanephoraceae</taxon>
        <taxon>Choanephoroideae</taxon>
        <taxon>Choanephora</taxon>
    </lineage>
</organism>
<dbReference type="GO" id="GO:0000972">
    <property type="term" value="P:transcription-dependent tethering of RNA polymerase II gene DNA at nuclear periphery"/>
    <property type="evidence" value="ECO:0007669"/>
    <property type="project" value="TreeGrafter"/>
</dbReference>
<keyword evidence="6" id="KW-1185">Reference proteome</keyword>
<feature type="domain" description="Nucleoporin Nup133/Nup155-like N-terminal" evidence="4">
    <location>
        <begin position="50"/>
        <end position="378"/>
    </location>
</feature>
<protein>
    <recommendedName>
        <fullName evidence="4">Nucleoporin Nup133/Nup155-like N-terminal domain-containing protein</fullName>
    </recommendedName>
</protein>
<dbReference type="GO" id="GO:0006606">
    <property type="term" value="P:protein import into nucleus"/>
    <property type="evidence" value="ECO:0007669"/>
    <property type="project" value="TreeGrafter"/>
</dbReference>
<dbReference type="Proteomes" id="UP000093000">
    <property type="component" value="Unassembled WGS sequence"/>
</dbReference>
<dbReference type="OrthoDB" id="338970at2759"/>
<dbReference type="InParanoid" id="A0A1C7NFZ8"/>
<keyword evidence="2" id="KW-0813">Transport</keyword>
<sequence>MTNRLQLVVNPSLKAVQQNVNSLIQNDQVPFDLDDYLKMSDYSIQHEKAFSQSALKPYPKVWSTKIQENAYKIGFLQTIGRVWLSTNNILYLWDYQTNDCFRYECDNVIQHVDLIDFDQQFELIVSTADFLFSHTIKREDDKLKIASSTMVKTNGVVMNNMVATKDTKRLFMIGSNGHLYELFLTFDQAISTDARLACHTENPFMCYLPSFFRSAPVTKVKSIAIKNDVLYVLEDNSTIHAVNVNGSLYASMQRYSGSCLASIHTIPDTESSKLQLMAVSEKGDRFYFSYQHPDFLLIHTRPAPPLPGSYLFNQLSQEQVKTVFYQQGVFGAVLCKAEKQFLIWTCADAVETDQKKLVENTYMEPLIYPIWDLSQLNQTESISPYKRTRHCIEQSRIEYMALSEAGLIQYTQHSPVDYLQQILQSDDSVSKLLDFSQCYSHLETICMAYVLACSPERKMTEAVNYLSQSVRKDEGFLLYFSRIVHNIWTGDIVHESTPLLPWTVAQERLKELWTTVQSTHITIKDDLLNLTERTIESISLINFIYQLQWDQIKKTLKSNSVDVSITFADLVSTEHGAQLCQEIVLTAIQQSKLANVTNQFSFIGGFLESNCQSLFGKDKVIYYKGLECLESAGHYPEQADEAIEKALAHLQTVIEMLDITTINELSKRMMVLDHHLSSVQLILAKYQTVDTTSHEALFAILLPVVEAIVQQGESKARPILMNALKLTSDPEFHHQIYCWLYDHKQRQLMITLETPLLLNYIQTHILNLPERYASLKKFYTYRQQHELAIDSLFTLATEVDQVALPNRIRLLQTACHELPLMPYNEHTKQKAEHIQYTSKVAQIQLDMHTSLAERSNEVEVETLASITSSLLPDNELLAIAYQYSLYESALYLLHLLERFDWEFVKRAWSGIVSSYQDETLLKAKVTELANRLYPSISSFPVYIILQNLQEHLTPDFAFNTLVEAGVPSEVVSDAKEAISSY</sequence>
<dbReference type="InterPro" id="IPR004870">
    <property type="entry name" value="Nucleoporin_Nup155"/>
</dbReference>
<dbReference type="PANTHER" id="PTHR10350:SF6">
    <property type="entry name" value="NUCLEAR PORE COMPLEX PROTEIN NUP155"/>
    <property type="match status" value="1"/>
</dbReference>
<accession>A0A1C7NFZ8</accession>
<evidence type="ECO:0000256" key="1">
    <source>
        <dbReference type="ARBA" id="ARBA00004123"/>
    </source>
</evidence>
<dbReference type="InterPro" id="IPR042538">
    <property type="entry name" value="Nucleoporin_Nup155_C_3"/>
</dbReference>
<proteinExistence type="predicted"/>
<dbReference type="GO" id="GO:0006405">
    <property type="term" value="P:RNA export from nucleus"/>
    <property type="evidence" value="ECO:0007669"/>
    <property type="project" value="TreeGrafter"/>
</dbReference>
<evidence type="ECO:0000256" key="2">
    <source>
        <dbReference type="ARBA" id="ARBA00022448"/>
    </source>
</evidence>
<dbReference type="AlphaFoldDB" id="A0A1C7NFZ8"/>
<evidence type="ECO:0000313" key="6">
    <source>
        <dbReference type="Proteomes" id="UP000093000"/>
    </source>
</evidence>
<gene>
    <name evidence="5" type="ORF">A0J61_03894</name>
</gene>
<dbReference type="PANTHER" id="PTHR10350">
    <property type="entry name" value="NUCLEAR PORE COMPLEX PROTEIN NUP155"/>
    <property type="match status" value="1"/>
</dbReference>
<dbReference type="GO" id="GO:0036228">
    <property type="term" value="P:protein localization to nuclear inner membrane"/>
    <property type="evidence" value="ECO:0007669"/>
    <property type="project" value="TreeGrafter"/>
</dbReference>
<evidence type="ECO:0000313" key="5">
    <source>
        <dbReference type="EMBL" id="OBZ88053.1"/>
    </source>
</evidence>
<dbReference type="Pfam" id="PF08801">
    <property type="entry name" value="Nucleoporin_N"/>
    <property type="match status" value="1"/>
</dbReference>
<name>A0A1C7NFZ8_9FUNG</name>
<dbReference type="EMBL" id="LUGH01000178">
    <property type="protein sequence ID" value="OBZ88053.1"/>
    <property type="molecule type" value="Genomic_DNA"/>
</dbReference>
<dbReference type="GO" id="GO:0044611">
    <property type="term" value="C:nuclear pore inner ring"/>
    <property type="evidence" value="ECO:0007669"/>
    <property type="project" value="TreeGrafter"/>
</dbReference>
<dbReference type="Gene3D" id="1.20.58.1780">
    <property type="match status" value="1"/>
</dbReference>
<evidence type="ECO:0000259" key="4">
    <source>
        <dbReference type="Pfam" id="PF08801"/>
    </source>
</evidence>
<evidence type="ECO:0000256" key="3">
    <source>
        <dbReference type="ARBA" id="ARBA00023242"/>
    </source>
</evidence>